<dbReference type="Proteomes" id="UP001286313">
    <property type="component" value="Unassembled WGS sequence"/>
</dbReference>
<protein>
    <submittedName>
        <fullName evidence="2">Uncharacterized protein</fullName>
    </submittedName>
</protein>
<organism evidence="2 3">
    <name type="scientific">Petrolisthes cinctipes</name>
    <name type="common">Flat porcelain crab</name>
    <dbReference type="NCBI Taxonomy" id="88211"/>
    <lineage>
        <taxon>Eukaryota</taxon>
        <taxon>Metazoa</taxon>
        <taxon>Ecdysozoa</taxon>
        <taxon>Arthropoda</taxon>
        <taxon>Crustacea</taxon>
        <taxon>Multicrustacea</taxon>
        <taxon>Malacostraca</taxon>
        <taxon>Eumalacostraca</taxon>
        <taxon>Eucarida</taxon>
        <taxon>Decapoda</taxon>
        <taxon>Pleocyemata</taxon>
        <taxon>Anomura</taxon>
        <taxon>Galatheoidea</taxon>
        <taxon>Porcellanidae</taxon>
        <taxon>Petrolisthes</taxon>
    </lineage>
</organism>
<dbReference type="GO" id="GO:0005634">
    <property type="term" value="C:nucleus"/>
    <property type="evidence" value="ECO:0007669"/>
    <property type="project" value="TreeGrafter"/>
</dbReference>
<feature type="region of interest" description="Disordered" evidence="1">
    <location>
        <begin position="194"/>
        <end position="223"/>
    </location>
</feature>
<feature type="compositionally biased region" description="Basic and acidic residues" evidence="1">
    <location>
        <begin position="295"/>
        <end position="304"/>
    </location>
</feature>
<reference evidence="2" key="1">
    <citation type="submission" date="2023-10" db="EMBL/GenBank/DDBJ databases">
        <title>Genome assemblies of two species of porcelain crab, Petrolisthes cinctipes and Petrolisthes manimaculis (Anomura: Porcellanidae).</title>
        <authorList>
            <person name="Angst P."/>
        </authorList>
    </citation>
    <scope>NUCLEOTIDE SEQUENCE</scope>
    <source>
        <strain evidence="2">PB745_01</strain>
        <tissue evidence="2">Gill</tissue>
    </source>
</reference>
<dbReference type="AlphaFoldDB" id="A0AAE1G8R6"/>
<evidence type="ECO:0000256" key="1">
    <source>
        <dbReference type="SAM" id="MobiDB-lite"/>
    </source>
</evidence>
<proteinExistence type="predicted"/>
<dbReference type="PANTHER" id="PTHR23098">
    <property type="entry name" value="AGAP001331-PA-RELATED"/>
    <property type="match status" value="1"/>
</dbReference>
<dbReference type="PANTHER" id="PTHR23098:SF16">
    <property type="entry name" value="REGULATORY PROTEIN ZESTE"/>
    <property type="match status" value="1"/>
</dbReference>
<evidence type="ECO:0000313" key="2">
    <source>
        <dbReference type="EMBL" id="KAK3888150.1"/>
    </source>
</evidence>
<comment type="caution">
    <text evidence="2">The sequence shown here is derived from an EMBL/GenBank/DDBJ whole genome shotgun (WGS) entry which is preliminary data.</text>
</comment>
<name>A0AAE1G8R6_PETCI</name>
<gene>
    <name evidence="2" type="ORF">Pcinc_007794</name>
</gene>
<sequence length="434" mass="47576">MHPHSKHWHLIDYVIVRAKDRRDMRVLGPVTRNHHDWFVENYAEIQKLLEEKFQLLRAHQNDPTSKVKKAAFVSKHSIVQAKLCSMQDAWLSSKADEIQGFADRHDTKRFYDALKAVYGPPSCGSSPLLSVDGTTLLKDKEILERWAEHFDSVLNRPSAINNEAITRLPQVAINPELDIPLSVEEVAKAFKQMSSGKAPSPDAIPAKVFKSGGPTQLSSNVSPISTNQLSSVLRTREDVKKKFTDFRSAVKKKAADIRRDSQETGGGPSTETKLNAVEEAMLGTLADVQVGGLPDIRDPGPSEHDTEEEDEVELPSVELPPGPSVPSVADPSVMIRSAAATSVVDTIIGTPGIPSVGSYQEVSGTAEPIAEHSYSEPSMRQSVPSQGSRVGQMTLAPEMLGIQTQILNGVLQISETLLDIAMTMKDIRNKYCEE</sequence>
<feature type="compositionally biased region" description="Polar residues" evidence="1">
    <location>
        <begin position="213"/>
        <end position="223"/>
    </location>
</feature>
<dbReference type="EMBL" id="JAWQEG010000584">
    <property type="protein sequence ID" value="KAK3888150.1"/>
    <property type="molecule type" value="Genomic_DNA"/>
</dbReference>
<feature type="compositionally biased region" description="Basic and acidic residues" evidence="1">
    <location>
        <begin position="253"/>
        <end position="262"/>
    </location>
</feature>
<keyword evidence="3" id="KW-1185">Reference proteome</keyword>
<feature type="region of interest" description="Disordered" evidence="1">
    <location>
        <begin position="251"/>
        <end position="272"/>
    </location>
</feature>
<accession>A0AAE1G8R6</accession>
<evidence type="ECO:0000313" key="3">
    <source>
        <dbReference type="Proteomes" id="UP001286313"/>
    </source>
</evidence>
<feature type="region of interest" description="Disordered" evidence="1">
    <location>
        <begin position="288"/>
        <end position="324"/>
    </location>
</feature>